<keyword evidence="4" id="KW-0809">Transit peptide</keyword>
<evidence type="ECO:0000256" key="3">
    <source>
        <dbReference type="ARBA" id="ARBA00009734"/>
    </source>
</evidence>
<name>A0A0B7N6B0_9FUNG</name>
<dbReference type="Gene3D" id="3.40.30.10">
    <property type="entry name" value="Glutaredoxin"/>
    <property type="match status" value="1"/>
</dbReference>
<evidence type="ECO:0000313" key="7">
    <source>
        <dbReference type="EMBL" id="CEP10958.1"/>
    </source>
</evidence>
<dbReference type="GO" id="GO:0005739">
    <property type="term" value="C:mitochondrion"/>
    <property type="evidence" value="ECO:0007669"/>
    <property type="project" value="UniProtKB-SubCell"/>
</dbReference>
<dbReference type="OrthoDB" id="59229at2759"/>
<dbReference type="Pfam" id="PF07955">
    <property type="entry name" value="DUF1687"/>
    <property type="match status" value="1"/>
</dbReference>
<dbReference type="PANTHER" id="PTHR28071:SF1">
    <property type="entry name" value="REDOX PROTEIN FMP46, MITOCHONDRIAL-RELATED"/>
    <property type="match status" value="1"/>
</dbReference>
<dbReference type="InterPro" id="IPR036249">
    <property type="entry name" value="Thioredoxin-like_sf"/>
</dbReference>
<evidence type="ECO:0008006" key="9">
    <source>
        <dbReference type="Google" id="ProtNLM"/>
    </source>
</evidence>
<dbReference type="SUPFAM" id="SSF52833">
    <property type="entry name" value="Thioredoxin-like"/>
    <property type="match status" value="1"/>
</dbReference>
<dbReference type="PROSITE" id="PS51353">
    <property type="entry name" value="ARSC"/>
    <property type="match status" value="1"/>
</dbReference>
<gene>
    <name evidence="7" type="primary">PARPA_04757.1 scaffold 15639</name>
</gene>
<evidence type="ECO:0000256" key="6">
    <source>
        <dbReference type="ARBA" id="ARBA00023128"/>
    </source>
</evidence>
<accession>A0A0B7N6B0</accession>
<comment type="function">
    <text evidence="1">Putative mitochondrial redox protein which could be involved in the reduction of small toxic molecules.</text>
</comment>
<reference evidence="7 8" key="1">
    <citation type="submission" date="2014-09" db="EMBL/GenBank/DDBJ databases">
        <authorList>
            <person name="Ellenberger Sabrina"/>
        </authorList>
    </citation>
    <scope>NUCLEOTIDE SEQUENCE [LARGE SCALE GENOMIC DNA]</scope>
    <source>
        <strain evidence="7 8">CBS 412.66</strain>
    </source>
</reference>
<comment type="similarity">
    <text evidence="3">Belongs to the FMP46 family.</text>
</comment>
<dbReference type="AlphaFoldDB" id="A0A0B7N6B0"/>
<keyword evidence="6" id="KW-0496">Mitochondrion</keyword>
<evidence type="ECO:0000256" key="4">
    <source>
        <dbReference type="ARBA" id="ARBA00022946"/>
    </source>
</evidence>
<proteinExistence type="inferred from homology"/>
<comment type="subcellular location">
    <subcellularLocation>
        <location evidence="2">Mitochondrion</location>
    </subcellularLocation>
</comment>
<organism evidence="7 8">
    <name type="scientific">Parasitella parasitica</name>
    <dbReference type="NCBI Taxonomy" id="35722"/>
    <lineage>
        <taxon>Eukaryota</taxon>
        <taxon>Fungi</taxon>
        <taxon>Fungi incertae sedis</taxon>
        <taxon>Mucoromycota</taxon>
        <taxon>Mucoromycotina</taxon>
        <taxon>Mucoromycetes</taxon>
        <taxon>Mucorales</taxon>
        <taxon>Mucorineae</taxon>
        <taxon>Mucoraceae</taxon>
        <taxon>Parasitella</taxon>
    </lineage>
</organism>
<dbReference type="InterPro" id="IPR006660">
    <property type="entry name" value="Arsenate_reductase-like"/>
</dbReference>
<dbReference type="Proteomes" id="UP000054107">
    <property type="component" value="Unassembled WGS sequence"/>
</dbReference>
<evidence type="ECO:0000313" key="8">
    <source>
        <dbReference type="Proteomes" id="UP000054107"/>
    </source>
</evidence>
<keyword evidence="8" id="KW-1185">Reference proteome</keyword>
<evidence type="ECO:0000256" key="1">
    <source>
        <dbReference type="ARBA" id="ARBA00002963"/>
    </source>
</evidence>
<keyword evidence="5" id="KW-0560">Oxidoreductase</keyword>
<dbReference type="GO" id="GO:0016491">
    <property type="term" value="F:oxidoreductase activity"/>
    <property type="evidence" value="ECO:0007669"/>
    <property type="project" value="UniProtKB-KW"/>
</dbReference>
<sequence>MSFRPPRSLPILTLFHNAKSERSKAALSLLQNKQKNASGEEKYRIDVIDENQQAPTDTQLKQIASFLNSPTPWKEMMLNDQITNAHDAFKALEKKPDLLNCPIVVDWEKGKAVIGSPTLDEIEKMIQARNK</sequence>
<dbReference type="InterPro" id="IPR012882">
    <property type="entry name" value="Fmp46"/>
</dbReference>
<evidence type="ECO:0000256" key="5">
    <source>
        <dbReference type="ARBA" id="ARBA00023002"/>
    </source>
</evidence>
<protein>
    <recommendedName>
        <fullName evidence="9">Thioredoxin-like fold domain-containing protein</fullName>
    </recommendedName>
</protein>
<dbReference type="EMBL" id="LN725615">
    <property type="protein sequence ID" value="CEP10958.1"/>
    <property type="molecule type" value="Genomic_DNA"/>
</dbReference>
<dbReference type="PANTHER" id="PTHR28071">
    <property type="entry name" value="REDOX PROTEIN FMP46, MITOCHONDRIAL-RELATED"/>
    <property type="match status" value="1"/>
</dbReference>
<evidence type="ECO:0000256" key="2">
    <source>
        <dbReference type="ARBA" id="ARBA00004173"/>
    </source>
</evidence>